<reference evidence="1" key="2">
    <citation type="submission" date="2020-11" db="EMBL/GenBank/DDBJ databases">
        <authorList>
            <person name="McCartney M.A."/>
            <person name="Auch B."/>
            <person name="Kono T."/>
            <person name="Mallez S."/>
            <person name="Becker A."/>
            <person name="Gohl D.M."/>
            <person name="Silverstein K.A.T."/>
            <person name="Koren S."/>
            <person name="Bechman K.B."/>
            <person name="Herman A."/>
            <person name="Abrahante J.E."/>
            <person name="Garbe J."/>
        </authorList>
    </citation>
    <scope>NUCLEOTIDE SEQUENCE</scope>
    <source>
        <strain evidence="1">Duluth1</strain>
        <tissue evidence="1">Whole animal</tissue>
    </source>
</reference>
<comment type="caution">
    <text evidence="1">The sequence shown here is derived from an EMBL/GenBank/DDBJ whole genome shotgun (WGS) entry which is preliminary data.</text>
</comment>
<accession>A0A9D3Z2C9</accession>
<dbReference type="EMBL" id="JAIWYP010000014">
    <property type="protein sequence ID" value="KAH3709375.1"/>
    <property type="molecule type" value="Genomic_DNA"/>
</dbReference>
<dbReference type="Proteomes" id="UP000828390">
    <property type="component" value="Unassembled WGS sequence"/>
</dbReference>
<sequence>MGKCELFHCNITSVDHEVKSTMRDNDMSSCVEDAVSEFKNILRTYRITTDLNNTCTFDVGSDSPGLWETFPGQNANYLSLNITFGLQV</sequence>
<evidence type="ECO:0000313" key="1">
    <source>
        <dbReference type="EMBL" id="KAH3709375.1"/>
    </source>
</evidence>
<name>A0A9D3Z2C9_DREPO</name>
<organism evidence="1 2">
    <name type="scientific">Dreissena polymorpha</name>
    <name type="common">Zebra mussel</name>
    <name type="synonym">Mytilus polymorpha</name>
    <dbReference type="NCBI Taxonomy" id="45954"/>
    <lineage>
        <taxon>Eukaryota</taxon>
        <taxon>Metazoa</taxon>
        <taxon>Spiralia</taxon>
        <taxon>Lophotrochozoa</taxon>
        <taxon>Mollusca</taxon>
        <taxon>Bivalvia</taxon>
        <taxon>Autobranchia</taxon>
        <taxon>Heteroconchia</taxon>
        <taxon>Euheterodonta</taxon>
        <taxon>Imparidentia</taxon>
        <taxon>Neoheterodontei</taxon>
        <taxon>Myida</taxon>
        <taxon>Dreissenoidea</taxon>
        <taxon>Dreissenidae</taxon>
        <taxon>Dreissena</taxon>
    </lineage>
</organism>
<reference evidence="1" key="1">
    <citation type="journal article" date="2019" name="bioRxiv">
        <title>The Genome of the Zebra Mussel, Dreissena polymorpha: A Resource for Invasive Species Research.</title>
        <authorList>
            <person name="McCartney M.A."/>
            <person name="Auch B."/>
            <person name="Kono T."/>
            <person name="Mallez S."/>
            <person name="Zhang Y."/>
            <person name="Obille A."/>
            <person name="Becker A."/>
            <person name="Abrahante J.E."/>
            <person name="Garbe J."/>
            <person name="Badalamenti J.P."/>
            <person name="Herman A."/>
            <person name="Mangelson H."/>
            <person name="Liachko I."/>
            <person name="Sullivan S."/>
            <person name="Sone E.D."/>
            <person name="Koren S."/>
            <person name="Silverstein K.A.T."/>
            <person name="Beckman K.B."/>
            <person name="Gohl D.M."/>
        </authorList>
    </citation>
    <scope>NUCLEOTIDE SEQUENCE</scope>
    <source>
        <strain evidence="1">Duluth1</strain>
        <tissue evidence="1">Whole animal</tissue>
    </source>
</reference>
<evidence type="ECO:0000313" key="2">
    <source>
        <dbReference type="Proteomes" id="UP000828390"/>
    </source>
</evidence>
<keyword evidence="2" id="KW-1185">Reference proteome</keyword>
<protein>
    <submittedName>
        <fullName evidence="1">Uncharacterized protein</fullName>
    </submittedName>
</protein>
<dbReference type="AlphaFoldDB" id="A0A9D3Z2C9"/>
<proteinExistence type="predicted"/>
<gene>
    <name evidence="1" type="ORF">DPMN_068837</name>
</gene>